<gene>
    <name evidence="3" type="ORF">METZ01_LOCUS437424</name>
</gene>
<evidence type="ECO:0000259" key="2">
    <source>
        <dbReference type="Pfam" id="PF01168"/>
    </source>
</evidence>
<accession>A0A382YNC4</accession>
<dbReference type="GO" id="GO:0030170">
    <property type="term" value="F:pyridoxal phosphate binding"/>
    <property type="evidence" value="ECO:0007669"/>
    <property type="project" value="InterPro"/>
</dbReference>
<feature type="non-terminal residue" evidence="3">
    <location>
        <position position="1"/>
    </location>
</feature>
<proteinExistence type="predicted"/>
<reference evidence="3" key="1">
    <citation type="submission" date="2018-05" db="EMBL/GenBank/DDBJ databases">
        <authorList>
            <person name="Lanie J.A."/>
            <person name="Ng W.-L."/>
            <person name="Kazmierczak K.M."/>
            <person name="Andrzejewski T.M."/>
            <person name="Davidsen T.M."/>
            <person name="Wayne K.J."/>
            <person name="Tettelin H."/>
            <person name="Glass J.I."/>
            <person name="Rusch D."/>
            <person name="Podicherti R."/>
            <person name="Tsui H.-C.T."/>
            <person name="Winkler M.E."/>
        </authorList>
    </citation>
    <scope>NUCLEOTIDE SEQUENCE</scope>
</reference>
<sequence length="162" mass="17820">VTAPPLTKTRDVPADSNALAARYQTVLERIREAERRYGRENGSVSLIAVSKTQPVIAIEAVHTLGQSAFGENHLQEAIDKIAKLGNKSIVWHFIGHIQNNKCRLIATHFDWVHSVDRIKTAQRLANLRPEGHPALNVLIQVNLEGEVSKSGAPPQDVMPLAT</sequence>
<dbReference type="Gene3D" id="3.20.20.10">
    <property type="entry name" value="Alanine racemase"/>
    <property type="match status" value="1"/>
</dbReference>
<dbReference type="InterPro" id="IPR029066">
    <property type="entry name" value="PLP-binding_barrel"/>
</dbReference>
<feature type="domain" description="Alanine racemase N-terminal" evidence="2">
    <location>
        <begin position="29"/>
        <end position="158"/>
    </location>
</feature>
<dbReference type="InterPro" id="IPR001608">
    <property type="entry name" value="Ala_racemase_N"/>
</dbReference>
<dbReference type="NCBIfam" id="TIGR00044">
    <property type="entry name" value="YggS family pyridoxal phosphate-dependent enzyme"/>
    <property type="match status" value="1"/>
</dbReference>
<dbReference type="PROSITE" id="PS01211">
    <property type="entry name" value="UPF0001"/>
    <property type="match status" value="1"/>
</dbReference>
<dbReference type="Pfam" id="PF01168">
    <property type="entry name" value="Ala_racemase_N"/>
    <property type="match status" value="1"/>
</dbReference>
<dbReference type="AlphaFoldDB" id="A0A382YNC4"/>
<dbReference type="PANTHER" id="PTHR10146:SF14">
    <property type="entry name" value="PYRIDOXAL PHOSPHATE HOMEOSTASIS PROTEIN"/>
    <property type="match status" value="1"/>
</dbReference>
<protein>
    <recommendedName>
        <fullName evidence="2">Alanine racemase N-terminal domain-containing protein</fullName>
    </recommendedName>
</protein>
<dbReference type="InterPro" id="IPR011078">
    <property type="entry name" value="PyrdxlP_homeostasis"/>
</dbReference>
<dbReference type="SUPFAM" id="SSF51419">
    <property type="entry name" value="PLP-binding barrel"/>
    <property type="match status" value="1"/>
</dbReference>
<dbReference type="EMBL" id="UINC01177114">
    <property type="protein sequence ID" value="SVD84570.1"/>
    <property type="molecule type" value="Genomic_DNA"/>
</dbReference>
<evidence type="ECO:0000313" key="3">
    <source>
        <dbReference type="EMBL" id="SVD84570.1"/>
    </source>
</evidence>
<organism evidence="3">
    <name type="scientific">marine metagenome</name>
    <dbReference type="NCBI Taxonomy" id="408172"/>
    <lineage>
        <taxon>unclassified sequences</taxon>
        <taxon>metagenomes</taxon>
        <taxon>ecological metagenomes</taxon>
    </lineage>
</organism>
<feature type="non-terminal residue" evidence="3">
    <location>
        <position position="162"/>
    </location>
</feature>
<keyword evidence="1" id="KW-0663">Pyridoxal phosphate</keyword>
<dbReference type="PANTHER" id="PTHR10146">
    <property type="entry name" value="PROLINE SYNTHETASE CO-TRANSCRIBED BACTERIAL HOMOLOG PROTEIN"/>
    <property type="match status" value="1"/>
</dbReference>
<name>A0A382YNC4_9ZZZZ</name>
<evidence type="ECO:0000256" key="1">
    <source>
        <dbReference type="ARBA" id="ARBA00022898"/>
    </source>
</evidence>